<gene>
    <name evidence="14" type="ORF">JY651_14085</name>
</gene>
<dbReference type="EC" id="2.7.13.3" evidence="3"/>
<evidence type="ECO:0000256" key="8">
    <source>
        <dbReference type="ARBA" id="ARBA00022777"/>
    </source>
</evidence>
<dbReference type="Pfam" id="PF08448">
    <property type="entry name" value="PAS_4"/>
    <property type="match status" value="1"/>
</dbReference>
<keyword evidence="5" id="KW-0597">Phosphoprotein</keyword>
<dbReference type="InterPro" id="IPR050736">
    <property type="entry name" value="Sensor_HK_Regulatory"/>
</dbReference>
<evidence type="ECO:0000313" key="14">
    <source>
        <dbReference type="EMBL" id="QSQ25981.1"/>
    </source>
</evidence>
<proteinExistence type="predicted"/>
<dbReference type="Pfam" id="PF02518">
    <property type="entry name" value="HATPase_c"/>
    <property type="match status" value="1"/>
</dbReference>
<feature type="transmembrane region" description="Helical" evidence="12">
    <location>
        <begin position="12"/>
        <end position="34"/>
    </location>
</feature>
<dbReference type="InterPro" id="IPR036890">
    <property type="entry name" value="HATPase_C_sf"/>
</dbReference>
<evidence type="ECO:0000256" key="2">
    <source>
        <dbReference type="ARBA" id="ARBA00004651"/>
    </source>
</evidence>
<accession>A0ABX7P6A5</accession>
<reference evidence="14 15" key="1">
    <citation type="submission" date="2021-02" db="EMBL/GenBank/DDBJ databases">
        <title>De Novo genome assembly of isolated myxobacteria.</title>
        <authorList>
            <person name="Stevens D.C."/>
        </authorList>
    </citation>
    <scope>NUCLEOTIDE SEQUENCE [LARGE SCALE GENOMIC DNA]</scope>
    <source>
        <strain evidence="15">SCPEA02</strain>
    </source>
</reference>
<dbReference type="InterPro" id="IPR005467">
    <property type="entry name" value="His_kinase_dom"/>
</dbReference>
<evidence type="ECO:0000256" key="5">
    <source>
        <dbReference type="ARBA" id="ARBA00022553"/>
    </source>
</evidence>
<evidence type="ECO:0000256" key="11">
    <source>
        <dbReference type="ARBA" id="ARBA00023136"/>
    </source>
</evidence>
<dbReference type="CDD" id="cd00082">
    <property type="entry name" value="HisKA"/>
    <property type="match status" value="1"/>
</dbReference>
<keyword evidence="10" id="KW-0902">Two-component regulatory system</keyword>
<dbReference type="Gene3D" id="3.30.450.20">
    <property type="entry name" value="PAS domain"/>
    <property type="match status" value="1"/>
</dbReference>
<dbReference type="InterPro" id="IPR004358">
    <property type="entry name" value="Sig_transdc_His_kin-like_C"/>
</dbReference>
<comment type="catalytic activity">
    <reaction evidence="1">
        <text>ATP + protein L-histidine = ADP + protein N-phospho-L-histidine.</text>
        <dbReference type="EC" id="2.7.13.3"/>
    </reaction>
</comment>
<dbReference type="Pfam" id="PF00512">
    <property type="entry name" value="HisKA"/>
    <property type="match status" value="1"/>
</dbReference>
<dbReference type="InterPro" id="IPR003594">
    <property type="entry name" value="HATPase_dom"/>
</dbReference>
<dbReference type="SMART" id="SM00387">
    <property type="entry name" value="HATPase_c"/>
    <property type="match status" value="1"/>
</dbReference>
<organism evidence="14 15">
    <name type="scientific">Pyxidicoccus parkwayensis</name>
    <dbReference type="NCBI Taxonomy" id="2813578"/>
    <lineage>
        <taxon>Bacteria</taxon>
        <taxon>Pseudomonadati</taxon>
        <taxon>Myxococcota</taxon>
        <taxon>Myxococcia</taxon>
        <taxon>Myxococcales</taxon>
        <taxon>Cystobacterineae</taxon>
        <taxon>Myxococcaceae</taxon>
        <taxon>Pyxidicoccus</taxon>
    </lineage>
</organism>
<dbReference type="CDD" id="cd00075">
    <property type="entry name" value="HATPase"/>
    <property type="match status" value="1"/>
</dbReference>
<dbReference type="PANTHER" id="PTHR43711:SF1">
    <property type="entry name" value="HISTIDINE KINASE 1"/>
    <property type="match status" value="1"/>
</dbReference>
<protein>
    <recommendedName>
        <fullName evidence="3">histidine kinase</fullName>
        <ecNumber evidence="3">2.7.13.3</ecNumber>
    </recommendedName>
</protein>
<feature type="transmembrane region" description="Helical" evidence="12">
    <location>
        <begin position="124"/>
        <end position="151"/>
    </location>
</feature>
<dbReference type="SUPFAM" id="SSF47384">
    <property type="entry name" value="Homodimeric domain of signal transducing histidine kinase"/>
    <property type="match status" value="1"/>
</dbReference>
<feature type="transmembrane region" description="Helical" evidence="12">
    <location>
        <begin position="282"/>
        <end position="303"/>
    </location>
</feature>
<evidence type="ECO:0000259" key="13">
    <source>
        <dbReference type="PROSITE" id="PS50109"/>
    </source>
</evidence>
<keyword evidence="9 12" id="KW-1133">Transmembrane helix</keyword>
<dbReference type="SUPFAM" id="SSF55874">
    <property type="entry name" value="ATPase domain of HSP90 chaperone/DNA topoisomerase II/histidine kinase"/>
    <property type="match status" value="1"/>
</dbReference>
<keyword evidence="11 12" id="KW-0472">Membrane</keyword>
<dbReference type="InterPro" id="IPR003661">
    <property type="entry name" value="HisK_dim/P_dom"/>
</dbReference>
<dbReference type="CDD" id="cd00130">
    <property type="entry name" value="PAS"/>
    <property type="match status" value="1"/>
</dbReference>
<dbReference type="InterPro" id="IPR029016">
    <property type="entry name" value="GAF-like_dom_sf"/>
</dbReference>
<dbReference type="PRINTS" id="PR00344">
    <property type="entry name" value="BCTRLSENSOR"/>
</dbReference>
<feature type="transmembrane region" description="Helical" evidence="12">
    <location>
        <begin position="220"/>
        <end position="239"/>
    </location>
</feature>
<evidence type="ECO:0000256" key="4">
    <source>
        <dbReference type="ARBA" id="ARBA00022475"/>
    </source>
</evidence>
<feature type="transmembrane region" description="Helical" evidence="12">
    <location>
        <begin position="163"/>
        <end position="184"/>
    </location>
</feature>
<dbReference type="InterPro" id="IPR036097">
    <property type="entry name" value="HisK_dim/P_sf"/>
</dbReference>
<dbReference type="Pfam" id="PF05231">
    <property type="entry name" value="MASE1"/>
    <property type="match status" value="1"/>
</dbReference>
<dbReference type="SUPFAM" id="SSF55781">
    <property type="entry name" value="GAF domain-like"/>
    <property type="match status" value="1"/>
</dbReference>
<feature type="transmembrane region" description="Helical" evidence="12">
    <location>
        <begin position="40"/>
        <end position="57"/>
    </location>
</feature>
<feature type="transmembrane region" description="Helical" evidence="12">
    <location>
        <begin position="64"/>
        <end position="82"/>
    </location>
</feature>
<dbReference type="InterPro" id="IPR000014">
    <property type="entry name" value="PAS"/>
</dbReference>
<evidence type="ECO:0000256" key="9">
    <source>
        <dbReference type="ARBA" id="ARBA00022989"/>
    </source>
</evidence>
<feature type="transmembrane region" description="Helical" evidence="12">
    <location>
        <begin position="88"/>
        <end position="112"/>
    </location>
</feature>
<keyword evidence="4" id="KW-1003">Cell membrane</keyword>
<evidence type="ECO:0000256" key="7">
    <source>
        <dbReference type="ARBA" id="ARBA00022692"/>
    </source>
</evidence>
<keyword evidence="7 12" id="KW-0812">Transmembrane</keyword>
<dbReference type="Gene3D" id="1.10.287.130">
    <property type="match status" value="1"/>
</dbReference>
<dbReference type="SUPFAM" id="SSF55785">
    <property type="entry name" value="PYP-like sensor domain (PAS domain)"/>
    <property type="match status" value="1"/>
</dbReference>
<dbReference type="NCBIfam" id="TIGR00229">
    <property type="entry name" value="sensory_box"/>
    <property type="match status" value="1"/>
</dbReference>
<evidence type="ECO:0000256" key="6">
    <source>
        <dbReference type="ARBA" id="ARBA00022679"/>
    </source>
</evidence>
<feature type="domain" description="Histidine kinase" evidence="13">
    <location>
        <begin position="603"/>
        <end position="819"/>
    </location>
</feature>
<dbReference type="InterPro" id="IPR035965">
    <property type="entry name" value="PAS-like_dom_sf"/>
</dbReference>
<evidence type="ECO:0000256" key="12">
    <source>
        <dbReference type="SAM" id="Phobius"/>
    </source>
</evidence>
<dbReference type="Gene3D" id="3.30.565.10">
    <property type="entry name" value="Histidine kinase-like ATPase, C-terminal domain"/>
    <property type="match status" value="1"/>
</dbReference>
<dbReference type="InterPro" id="IPR007895">
    <property type="entry name" value="MASE1"/>
</dbReference>
<feature type="transmembrane region" description="Helical" evidence="12">
    <location>
        <begin position="196"/>
        <end position="214"/>
    </location>
</feature>
<dbReference type="InterPro" id="IPR013656">
    <property type="entry name" value="PAS_4"/>
</dbReference>
<sequence>MAHGDFVRTATSLLPRAVVAGLVYAVLAVLSDLYFYSDPARFLAFWLPAGFTLALLLRTSMRTWPAWVVTIFVTESLIQLLLHGRPAGLSLAWALADSVEPLLGASLLRAVLRRPVTLSHPREVLALVGLGALVPAMVSGLIAGAAANWWMAPDVPFLAWWTSWWLGDALGVVLVGPVFLTAFPLPRIHVRRRVELAVLLVLLAVLSLYVFSIPSMPGTHGQLTIGFIVLYAAFGFFVWAALRFGVLGVSTATGVLALIAGWNAGRGRGPFQLSSATPHEALLATQALLAVLSSLSLMLAAALRERRRVERGQRLLADASAILAESLDDKALARVARRVVPELADACVLSLRHGGPRELVPVGVAGAKEALEGLLPARAAEKPRAMAAAVGTGAHREGVQLTLPLDAQGYIVGQLALHRTRPGRAFEREDRALAEELARRCSLMIERAQLHDQLAGAVRHAQESLAQLDTVLQTALIGFAFFDSELKCLRANDAFLNLLGLGEARPEERQATELCSDLVPLLRRTLQLGEPVTERELERHSFGEERYVLVSAFPLRSAVGTAPFGAGVLVYDITDRKRVEGVHTRLLREARTAIRARDEFLTLAAHELKTPLTPLAIRMEALASRLRSDHPSEARTLEGLRAHVRRLQRLIEHLLEAAQVDTGQLSIRLAPVPLHALVRSIASSFPRLGASHLLDLETGDGEAWVLGDRLRLEEVLLTLLENAVKYSPEGGTLRVTLDVAGDEVQVSVADPGVGIPPEQRAHVFDRYFRGSNTPVQSYGGLGLGLYLCRNILESHGGRIWVESEMGRGSTFTFALPVLRASRVTERREPAAEHWAS</sequence>
<keyword evidence="15" id="KW-1185">Reference proteome</keyword>
<dbReference type="PANTHER" id="PTHR43711">
    <property type="entry name" value="TWO-COMPONENT HISTIDINE KINASE"/>
    <property type="match status" value="1"/>
</dbReference>
<evidence type="ECO:0000313" key="15">
    <source>
        <dbReference type="Proteomes" id="UP000662747"/>
    </source>
</evidence>
<dbReference type="PROSITE" id="PS50109">
    <property type="entry name" value="HIS_KIN"/>
    <property type="match status" value="1"/>
</dbReference>
<keyword evidence="6" id="KW-0808">Transferase</keyword>
<dbReference type="RefSeq" id="WP_206727531.1">
    <property type="nucleotide sequence ID" value="NZ_CP071090.1"/>
</dbReference>
<evidence type="ECO:0000256" key="10">
    <source>
        <dbReference type="ARBA" id="ARBA00023012"/>
    </source>
</evidence>
<dbReference type="EMBL" id="CP071090">
    <property type="protein sequence ID" value="QSQ25981.1"/>
    <property type="molecule type" value="Genomic_DNA"/>
</dbReference>
<dbReference type="SMART" id="SM00388">
    <property type="entry name" value="HisKA"/>
    <property type="match status" value="1"/>
</dbReference>
<dbReference type="Gene3D" id="3.30.450.40">
    <property type="match status" value="1"/>
</dbReference>
<feature type="transmembrane region" description="Helical" evidence="12">
    <location>
        <begin position="244"/>
        <end position="262"/>
    </location>
</feature>
<keyword evidence="8" id="KW-0418">Kinase</keyword>
<comment type="subcellular location">
    <subcellularLocation>
        <location evidence="2">Cell membrane</location>
        <topology evidence="2">Multi-pass membrane protein</topology>
    </subcellularLocation>
</comment>
<dbReference type="Proteomes" id="UP000662747">
    <property type="component" value="Chromosome"/>
</dbReference>
<evidence type="ECO:0000256" key="1">
    <source>
        <dbReference type="ARBA" id="ARBA00000085"/>
    </source>
</evidence>
<evidence type="ECO:0000256" key="3">
    <source>
        <dbReference type="ARBA" id="ARBA00012438"/>
    </source>
</evidence>
<name>A0ABX7P6A5_9BACT</name>